<dbReference type="GO" id="GO:0016787">
    <property type="term" value="F:hydrolase activity"/>
    <property type="evidence" value="ECO:0007669"/>
    <property type="project" value="UniProtKB-KW"/>
</dbReference>
<gene>
    <name evidence="1" type="ORF">PEL8287_02736</name>
</gene>
<dbReference type="Pfam" id="PF05990">
    <property type="entry name" value="DUF900"/>
    <property type="match status" value="1"/>
</dbReference>
<proteinExistence type="predicted"/>
<evidence type="ECO:0000313" key="2">
    <source>
        <dbReference type="Proteomes" id="UP000193827"/>
    </source>
</evidence>
<accession>A0A1Y5T4I0</accession>
<dbReference type="Proteomes" id="UP000193827">
    <property type="component" value="Unassembled WGS sequence"/>
</dbReference>
<sequence>MSGHGVKRAQDRSQIARWSTAPRIVSLVFIVTMVAASCAPRNTAQRAAAHPSARIEPIYVATQRELNRTGPVFGEQRPRDVNYFRADISVPSTHESGLIEWPKGPPDAATDFVVIDTQVFGNSSAFVRQVHAETPGRETLVFVHGYNNTLSESMYRLAQIQTDFETGMPSVLFSWPSAGDPRGYIYDRDSILFSRDDLEETLKVLTTGSGEKVFLIAHSLGSHLVMEVLRQAAQRGDRRLLNRISGVVLMSPDIDPDLFRRQAEAIGKLPQPFFIFISRQDRALSLAGFLTGQKPRLGVIDAPEQMKGLDVTVVDFTELADGEGFNHFVPVTSPAAITVLNGMIDQAGRRGTGFGKFMVLKAQP</sequence>
<dbReference type="PIRSF" id="PIRSF033909">
    <property type="entry name" value="UCP033909"/>
    <property type="match status" value="1"/>
</dbReference>
<dbReference type="SUPFAM" id="SSF53474">
    <property type="entry name" value="alpha/beta-Hydrolases"/>
    <property type="match status" value="1"/>
</dbReference>
<reference evidence="1 2" key="1">
    <citation type="submission" date="2017-03" db="EMBL/GenBank/DDBJ databases">
        <authorList>
            <person name="Afonso C.L."/>
            <person name="Miller P.J."/>
            <person name="Scott M.A."/>
            <person name="Spackman E."/>
            <person name="Goraichik I."/>
            <person name="Dimitrov K.M."/>
            <person name="Suarez D.L."/>
            <person name="Swayne D.E."/>
        </authorList>
    </citation>
    <scope>NUCLEOTIDE SEQUENCE [LARGE SCALE GENOMIC DNA]</scope>
    <source>
        <strain evidence="1 2">CECT 8287</strain>
    </source>
</reference>
<dbReference type="InterPro" id="IPR010297">
    <property type="entry name" value="DUF900_hydrolase"/>
</dbReference>
<dbReference type="InterPro" id="IPR014586">
    <property type="entry name" value="UCP033909"/>
</dbReference>
<organism evidence="1 2">
    <name type="scientific">Roseovarius litorisediminis</name>
    <dbReference type="NCBI Taxonomy" id="1312363"/>
    <lineage>
        <taxon>Bacteria</taxon>
        <taxon>Pseudomonadati</taxon>
        <taxon>Pseudomonadota</taxon>
        <taxon>Alphaproteobacteria</taxon>
        <taxon>Rhodobacterales</taxon>
        <taxon>Roseobacteraceae</taxon>
        <taxon>Roseovarius</taxon>
    </lineage>
</organism>
<keyword evidence="2" id="KW-1185">Reference proteome</keyword>
<protein>
    <submittedName>
        <fullName evidence="1">Alpha/beta hydrolase family protein</fullName>
    </submittedName>
</protein>
<dbReference type="EMBL" id="FWFL01000007">
    <property type="protein sequence ID" value="SLN52164.1"/>
    <property type="molecule type" value="Genomic_DNA"/>
</dbReference>
<evidence type="ECO:0000313" key="1">
    <source>
        <dbReference type="EMBL" id="SLN52164.1"/>
    </source>
</evidence>
<dbReference type="InterPro" id="IPR029058">
    <property type="entry name" value="AB_hydrolase_fold"/>
</dbReference>
<name>A0A1Y5T4I0_9RHOB</name>
<dbReference type="RefSeq" id="WP_085892972.1">
    <property type="nucleotide sequence ID" value="NZ_FWFL01000007.1"/>
</dbReference>
<dbReference type="AlphaFoldDB" id="A0A1Y5T4I0"/>
<dbReference type="Gene3D" id="3.40.50.1820">
    <property type="entry name" value="alpha/beta hydrolase"/>
    <property type="match status" value="1"/>
</dbReference>
<keyword evidence="1" id="KW-0378">Hydrolase</keyword>
<dbReference type="PANTHER" id="PTHR36513:SF1">
    <property type="entry name" value="TRANSMEMBRANE PROTEIN"/>
    <property type="match status" value="1"/>
</dbReference>
<dbReference type="PANTHER" id="PTHR36513">
    <property type="entry name" value="ABC TRANSMEMBRANE TYPE-1 DOMAIN-CONTAINING PROTEIN"/>
    <property type="match status" value="1"/>
</dbReference>